<evidence type="ECO:0000256" key="1">
    <source>
        <dbReference type="SAM" id="Phobius"/>
    </source>
</evidence>
<name>A0AA85FFX9_9TREM</name>
<sequence>MIFKNRKNIFYVEIGIILLSGIGGLFALISVCFRGSWISREYFDQIHMHRNRDHLTKCEASCWLAIIGTICCVTSSFIGALRMRYCNFKETKKYKTAQFINSIAGFISLLSSVSVWADYLCHFPYELTTTDHLNKLTYNQHKQTIKNRKILISQSNDNQTIISTISSMIHLSQLNSRLQIDTASDVTILSRKSWIKMGRPRMVSTTQKPRTACGSYLRLLGQLHCEVSFRDSTFAGIGLTNCI</sequence>
<organism evidence="2 3">
    <name type="scientific">Schistosoma rodhaini</name>
    <dbReference type="NCBI Taxonomy" id="6188"/>
    <lineage>
        <taxon>Eukaryota</taxon>
        <taxon>Metazoa</taxon>
        <taxon>Spiralia</taxon>
        <taxon>Lophotrochozoa</taxon>
        <taxon>Platyhelminthes</taxon>
        <taxon>Trematoda</taxon>
        <taxon>Digenea</taxon>
        <taxon>Strigeidida</taxon>
        <taxon>Schistosomatoidea</taxon>
        <taxon>Schistosomatidae</taxon>
        <taxon>Schistosoma</taxon>
    </lineage>
</organism>
<reference evidence="2" key="1">
    <citation type="submission" date="2022-06" db="EMBL/GenBank/DDBJ databases">
        <authorList>
            <person name="Berger JAMES D."/>
            <person name="Berger JAMES D."/>
        </authorList>
    </citation>
    <scope>NUCLEOTIDE SEQUENCE [LARGE SCALE GENOMIC DNA]</scope>
</reference>
<dbReference type="WBParaSite" id="SRDH1_4690.1">
    <property type="protein sequence ID" value="SRDH1_4690.1"/>
    <property type="gene ID" value="SRDH1_4690"/>
</dbReference>
<keyword evidence="1" id="KW-1133">Transmembrane helix</keyword>
<protein>
    <submittedName>
        <fullName evidence="3">Uncharacterized protein</fullName>
    </submittedName>
</protein>
<dbReference type="AlphaFoldDB" id="A0AA85FFX9"/>
<accession>A0AA85FFX9</accession>
<proteinExistence type="predicted"/>
<keyword evidence="1" id="KW-0472">Membrane</keyword>
<feature type="transmembrane region" description="Helical" evidence="1">
    <location>
        <begin position="63"/>
        <end position="85"/>
    </location>
</feature>
<keyword evidence="1" id="KW-0812">Transmembrane</keyword>
<evidence type="ECO:0000313" key="3">
    <source>
        <dbReference type="WBParaSite" id="SRDH1_4690.1"/>
    </source>
</evidence>
<evidence type="ECO:0000313" key="2">
    <source>
        <dbReference type="Proteomes" id="UP000050792"/>
    </source>
</evidence>
<reference evidence="3" key="2">
    <citation type="submission" date="2023-11" db="UniProtKB">
        <authorList>
            <consortium name="WormBaseParasite"/>
        </authorList>
    </citation>
    <scope>IDENTIFICATION</scope>
</reference>
<dbReference type="Proteomes" id="UP000050792">
    <property type="component" value="Unassembled WGS sequence"/>
</dbReference>
<keyword evidence="2" id="KW-1185">Reference proteome</keyword>
<feature type="transmembrane region" description="Helical" evidence="1">
    <location>
        <begin position="9"/>
        <end position="31"/>
    </location>
</feature>
<feature type="transmembrane region" description="Helical" evidence="1">
    <location>
        <begin position="97"/>
        <end position="117"/>
    </location>
</feature>